<dbReference type="EMBL" id="WHUW01000051">
    <property type="protein sequence ID" value="KAF8431280.1"/>
    <property type="molecule type" value="Genomic_DNA"/>
</dbReference>
<name>A0AAD4G9E9_BOLED</name>
<reference evidence="1" key="2">
    <citation type="journal article" date="2020" name="Nat. Commun.">
        <title>Large-scale genome sequencing of mycorrhizal fungi provides insights into the early evolution of symbiotic traits.</title>
        <authorList>
            <person name="Miyauchi S."/>
            <person name="Kiss E."/>
            <person name="Kuo A."/>
            <person name="Drula E."/>
            <person name="Kohler A."/>
            <person name="Sanchez-Garcia M."/>
            <person name="Morin E."/>
            <person name="Andreopoulos B."/>
            <person name="Barry K.W."/>
            <person name="Bonito G."/>
            <person name="Buee M."/>
            <person name="Carver A."/>
            <person name="Chen C."/>
            <person name="Cichocki N."/>
            <person name="Clum A."/>
            <person name="Culley D."/>
            <person name="Crous P.W."/>
            <person name="Fauchery L."/>
            <person name="Girlanda M."/>
            <person name="Hayes R.D."/>
            <person name="Keri Z."/>
            <person name="LaButti K."/>
            <person name="Lipzen A."/>
            <person name="Lombard V."/>
            <person name="Magnuson J."/>
            <person name="Maillard F."/>
            <person name="Murat C."/>
            <person name="Nolan M."/>
            <person name="Ohm R.A."/>
            <person name="Pangilinan J."/>
            <person name="Pereira M.F."/>
            <person name="Perotto S."/>
            <person name="Peter M."/>
            <person name="Pfister S."/>
            <person name="Riley R."/>
            <person name="Sitrit Y."/>
            <person name="Stielow J.B."/>
            <person name="Szollosi G."/>
            <person name="Zifcakova L."/>
            <person name="Stursova M."/>
            <person name="Spatafora J.W."/>
            <person name="Tedersoo L."/>
            <person name="Vaario L.M."/>
            <person name="Yamada A."/>
            <person name="Yan M."/>
            <person name="Wang P."/>
            <person name="Xu J."/>
            <person name="Bruns T."/>
            <person name="Baldrian P."/>
            <person name="Vilgalys R."/>
            <person name="Dunand C."/>
            <person name="Henrissat B."/>
            <person name="Grigoriev I.V."/>
            <person name="Hibbett D."/>
            <person name="Nagy L.G."/>
            <person name="Martin F.M."/>
        </authorList>
    </citation>
    <scope>NUCLEOTIDE SEQUENCE</scope>
    <source>
        <strain evidence="1">BED1</strain>
    </source>
</reference>
<keyword evidence="2" id="KW-1185">Reference proteome</keyword>
<accession>A0AAD4G9E9</accession>
<protein>
    <submittedName>
        <fullName evidence="1">Uncharacterized protein</fullName>
    </submittedName>
</protein>
<dbReference type="AlphaFoldDB" id="A0AAD4G9E9"/>
<sequence>MGASSQDVYAKYLQHADYGYPLRMPEPMSTLPEDYRKSGLQIGDVGVVDSNGQFDVLFNIWKHSNNPLHRHGVPKNFQPVPCEDVKSSPNAISAGPIHSYGINQILEPAGDKSRSADYEFESSAPAGAILILPHGAMSAELSSLEQFRQVAIQNAIDWYELAKKRYGVEHLDRSLYLITGFYKSRYWSLASFKNPKNDTGKIQARKHESNPNIYPLQLTFPSDRRHSHSGDDSGNINQTVFIRGFKITFSRWLPHPVVLTATEVETTWSKLVRLFNACLSRLRNVSGGHKPPVATSKL</sequence>
<dbReference type="Proteomes" id="UP001194468">
    <property type="component" value="Unassembled WGS sequence"/>
</dbReference>
<organism evidence="1 2">
    <name type="scientific">Boletus edulis BED1</name>
    <dbReference type="NCBI Taxonomy" id="1328754"/>
    <lineage>
        <taxon>Eukaryota</taxon>
        <taxon>Fungi</taxon>
        <taxon>Dikarya</taxon>
        <taxon>Basidiomycota</taxon>
        <taxon>Agaricomycotina</taxon>
        <taxon>Agaricomycetes</taxon>
        <taxon>Agaricomycetidae</taxon>
        <taxon>Boletales</taxon>
        <taxon>Boletineae</taxon>
        <taxon>Boletaceae</taxon>
        <taxon>Boletoideae</taxon>
        <taxon>Boletus</taxon>
    </lineage>
</organism>
<gene>
    <name evidence="1" type="ORF">L210DRAFT_3416331</name>
</gene>
<evidence type="ECO:0000313" key="2">
    <source>
        <dbReference type="Proteomes" id="UP001194468"/>
    </source>
</evidence>
<comment type="caution">
    <text evidence="1">The sequence shown here is derived from an EMBL/GenBank/DDBJ whole genome shotgun (WGS) entry which is preliminary data.</text>
</comment>
<proteinExistence type="predicted"/>
<reference evidence="1" key="1">
    <citation type="submission" date="2019-10" db="EMBL/GenBank/DDBJ databases">
        <authorList>
            <consortium name="DOE Joint Genome Institute"/>
            <person name="Kuo A."/>
            <person name="Miyauchi S."/>
            <person name="Kiss E."/>
            <person name="Drula E."/>
            <person name="Kohler A."/>
            <person name="Sanchez-Garcia M."/>
            <person name="Andreopoulos B."/>
            <person name="Barry K.W."/>
            <person name="Bonito G."/>
            <person name="Buee M."/>
            <person name="Carver A."/>
            <person name="Chen C."/>
            <person name="Cichocki N."/>
            <person name="Clum A."/>
            <person name="Culley D."/>
            <person name="Crous P.W."/>
            <person name="Fauchery L."/>
            <person name="Girlanda M."/>
            <person name="Hayes R."/>
            <person name="Keri Z."/>
            <person name="LaButti K."/>
            <person name="Lipzen A."/>
            <person name="Lombard V."/>
            <person name="Magnuson J."/>
            <person name="Maillard F."/>
            <person name="Morin E."/>
            <person name="Murat C."/>
            <person name="Nolan M."/>
            <person name="Ohm R."/>
            <person name="Pangilinan J."/>
            <person name="Pereira M."/>
            <person name="Perotto S."/>
            <person name="Peter M."/>
            <person name="Riley R."/>
            <person name="Sitrit Y."/>
            <person name="Stielow B."/>
            <person name="Szollosi G."/>
            <person name="Zifcakova L."/>
            <person name="Stursova M."/>
            <person name="Spatafora J.W."/>
            <person name="Tedersoo L."/>
            <person name="Vaario L.-M."/>
            <person name="Yamada A."/>
            <person name="Yan M."/>
            <person name="Wang P."/>
            <person name="Xu J."/>
            <person name="Bruns T."/>
            <person name="Baldrian P."/>
            <person name="Vilgalys R."/>
            <person name="Henrissat B."/>
            <person name="Grigoriev I.V."/>
            <person name="Hibbett D."/>
            <person name="Nagy L.G."/>
            <person name="Martin F.M."/>
        </authorList>
    </citation>
    <scope>NUCLEOTIDE SEQUENCE</scope>
    <source>
        <strain evidence="1">BED1</strain>
    </source>
</reference>
<evidence type="ECO:0000313" key="1">
    <source>
        <dbReference type="EMBL" id="KAF8431280.1"/>
    </source>
</evidence>